<accession>A8ZVA2</accession>
<evidence type="ECO:0000256" key="1">
    <source>
        <dbReference type="ARBA" id="ARBA00001933"/>
    </source>
</evidence>
<dbReference type="InterPro" id="IPR015421">
    <property type="entry name" value="PyrdxlP-dep_Trfase_major"/>
</dbReference>
<evidence type="ECO:0000256" key="6">
    <source>
        <dbReference type="RuleBase" id="RU362118"/>
    </source>
</evidence>
<dbReference type="InterPro" id="IPR006235">
    <property type="entry name" value="OAc-hSer/O-AcSer_sulfhydrylase"/>
</dbReference>
<dbReference type="GO" id="GO:0071269">
    <property type="term" value="P:L-homocysteine biosynthetic process"/>
    <property type="evidence" value="ECO:0007669"/>
    <property type="project" value="TreeGrafter"/>
</dbReference>
<dbReference type="AlphaFoldDB" id="A8ZVA2"/>
<dbReference type="Gene3D" id="3.90.1150.10">
    <property type="entry name" value="Aspartate Aminotransferase, domain 1"/>
    <property type="match status" value="1"/>
</dbReference>
<evidence type="ECO:0000256" key="4">
    <source>
        <dbReference type="ARBA" id="ARBA00022898"/>
    </source>
</evidence>
<dbReference type="InterPro" id="IPR000277">
    <property type="entry name" value="Cys/Met-Metab_PyrdxlP-dep_enz"/>
</dbReference>
<dbReference type="PANTHER" id="PTHR43797:SF2">
    <property type="entry name" value="HOMOCYSTEINE_CYSTEINE SYNTHASE"/>
    <property type="match status" value="1"/>
</dbReference>
<dbReference type="GO" id="GO:0019346">
    <property type="term" value="P:transsulfuration"/>
    <property type="evidence" value="ECO:0007669"/>
    <property type="project" value="InterPro"/>
</dbReference>
<comment type="similarity">
    <text evidence="2 6">Belongs to the trans-sulfuration enzymes family.</text>
</comment>
<dbReference type="InterPro" id="IPR015422">
    <property type="entry name" value="PyrdxlP-dep_Trfase_small"/>
</dbReference>
<dbReference type="FunFam" id="3.40.640.10:FF:000046">
    <property type="entry name" value="Cystathionine gamma-lyase"/>
    <property type="match status" value="1"/>
</dbReference>
<organism evidence="7 8">
    <name type="scientific">Desulfosudis oleivorans (strain DSM 6200 / JCM 39069 / Hxd3)</name>
    <name type="common">Desulfococcus oleovorans</name>
    <dbReference type="NCBI Taxonomy" id="96561"/>
    <lineage>
        <taxon>Bacteria</taxon>
        <taxon>Pseudomonadati</taxon>
        <taxon>Thermodesulfobacteriota</taxon>
        <taxon>Desulfobacteria</taxon>
        <taxon>Desulfobacterales</taxon>
        <taxon>Desulfosudaceae</taxon>
        <taxon>Desulfosudis</taxon>
    </lineage>
</organism>
<dbReference type="KEGG" id="dol:Dole_0753"/>
<dbReference type="eggNOG" id="COG2873">
    <property type="taxonomic scope" value="Bacteria"/>
</dbReference>
<keyword evidence="4 5" id="KW-0663">Pyridoxal phosphate</keyword>
<comment type="cofactor">
    <cofactor evidence="1 6">
        <name>pyridoxal 5'-phosphate</name>
        <dbReference type="ChEBI" id="CHEBI:597326"/>
    </cofactor>
</comment>
<dbReference type="EC" id="2.5.1.49" evidence="7"/>
<dbReference type="GO" id="GO:0005737">
    <property type="term" value="C:cytoplasm"/>
    <property type="evidence" value="ECO:0007669"/>
    <property type="project" value="TreeGrafter"/>
</dbReference>
<evidence type="ECO:0000256" key="2">
    <source>
        <dbReference type="ARBA" id="ARBA00009077"/>
    </source>
</evidence>
<dbReference type="GO" id="GO:0004124">
    <property type="term" value="F:cysteine synthase activity"/>
    <property type="evidence" value="ECO:0007669"/>
    <property type="project" value="TreeGrafter"/>
</dbReference>
<name>A8ZVA2_DESOH</name>
<dbReference type="STRING" id="96561.Dole_0753"/>
<protein>
    <submittedName>
        <fullName evidence="7">O-acetylhomoserine aminocarboxypropyltransferase</fullName>
        <ecNumber evidence="7">2.5.1.49</ecNumber>
    </submittedName>
</protein>
<keyword evidence="3 7" id="KW-0808">Transferase</keyword>
<dbReference type="EMBL" id="CP000859">
    <property type="protein sequence ID" value="ABW66563.1"/>
    <property type="molecule type" value="Genomic_DNA"/>
</dbReference>
<dbReference type="GO" id="GO:0006535">
    <property type="term" value="P:cysteine biosynthetic process from serine"/>
    <property type="evidence" value="ECO:0007669"/>
    <property type="project" value="TreeGrafter"/>
</dbReference>
<keyword evidence="8" id="KW-1185">Reference proteome</keyword>
<evidence type="ECO:0000256" key="3">
    <source>
        <dbReference type="ARBA" id="ARBA00022679"/>
    </source>
</evidence>
<evidence type="ECO:0000313" key="7">
    <source>
        <dbReference type="EMBL" id="ABW66563.1"/>
    </source>
</evidence>
<dbReference type="PANTHER" id="PTHR43797">
    <property type="entry name" value="HOMOCYSTEINE/CYSTEINE SYNTHASE"/>
    <property type="match status" value="1"/>
</dbReference>
<reference evidence="7 8" key="1">
    <citation type="submission" date="2007-10" db="EMBL/GenBank/DDBJ databases">
        <title>Complete sequence of Desulfococcus oleovorans Hxd3.</title>
        <authorList>
            <consortium name="US DOE Joint Genome Institute"/>
            <person name="Copeland A."/>
            <person name="Lucas S."/>
            <person name="Lapidus A."/>
            <person name="Barry K."/>
            <person name="Glavina del Rio T."/>
            <person name="Dalin E."/>
            <person name="Tice H."/>
            <person name="Pitluck S."/>
            <person name="Kiss H."/>
            <person name="Brettin T."/>
            <person name="Bruce D."/>
            <person name="Detter J.C."/>
            <person name="Han C."/>
            <person name="Schmutz J."/>
            <person name="Larimer F."/>
            <person name="Land M."/>
            <person name="Hauser L."/>
            <person name="Kyrpides N."/>
            <person name="Kim E."/>
            <person name="Wawrik B."/>
            <person name="Richardson P."/>
        </authorList>
    </citation>
    <scope>NUCLEOTIDE SEQUENCE [LARGE SCALE GENOMIC DNA]</scope>
    <source>
        <strain evidence="8">DSM 6200 / JCM 39069 / Hxd3</strain>
    </source>
</reference>
<dbReference type="OrthoDB" id="9805807at2"/>
<proteinExistence type="inferred from homology"/>
<dbReference type="HOGENOM" id="CLU_018986_4_0_7"/>
<dbReference type="PIRSF" id="PIRSF001434">
    <property type="entry name" value="CGS"/>
    <property type="match status" value="1"/>
</dbReference>
<dbReference type="Proteomes" id="UP000008561">
    <property type="component" value="Chromosome"/>
</dbReference>
<gene>
    <name evidence="7" type="ordered locus">Dole_0753</name>
</gene>
<dbReference type="Gene3D" id="3.40.640.10">
    <property type="entry name" value="Type I PLP-dependent aspartate aminotransferase-like (Major domain)"/>
    <property type="match status" value="1"/>
</dbReference>
<dbReference type="InterPro" id="IPR015424">
    <property type="entry name" value="PyrdxlP-dep_Trfase"/>
</dbReference>
<dbReference type="GO" id="GO:0003961">
    <property type="term" value="F:O-acetylhomoserine aminocarboxypropyltransferase activity"/>
    <property type="evidence" value="ECO:0007669"/>
    <property type="project" value="UniProtKB-EC"/>
</dbReference>
<sequence length="419" mass="45409">MKKPDGHAFSTRVVHHTRPVAEWQGATLPPIFQTTAFAHDTAENLSNAFAGKNADPIYSRLTNPTNQALEKVMAGLEGGAGTIAMASGMAAVANTCMALLRAGDEFVAGTSLFMSTYQLFAGIFKKYGITVRAVNPLDLDAVNNAVTDKTRFVYIETIGNPVMDVPDIRALADLAHGHGLPLVVDNTLGTPFLCRPLELGADAVIHSTTKYLCGHGAAMGGVVIDGGAFDWTQERFADFAPFVDRKGRLALLDRIWREHHINFGTTQAPFHSYLTLIGIDTLALRMERHVANAMVVARFLATRPEVAWVNYPGLEDHPCHGLAARQFESKGFGGLLTFGLKDPAACPGFINRLKLVLHLANLGDCRTLAIHPFSTQYVSFDDATRKKLAIGPEMVRLSVGIENPDDICADIAQALEQCR</sequence>
<feature type="modified residue" description="N6-(pyridoxal phosphate)lysine" evidence="5">
    <location>
        <position position="210"/>
    </location>
</feature>
<evidence type="ECO:0000313" key="8">
    <source>
        <dbReference type="Proteomes" id="UP000008561"/>
    </source>
</evidence>
<dbReference type="GO" id="GO:0030170">
    <property type="term" value="F:pyridoxal phosphate binding"/>
    <property type="evidence" value="ECO:0007669"/>
    <property type="project" value="InterPro"/>
</dbReference>
<dbReference type="SUPFAM" id="SSF53383">
    <property type="entry name" value="PLP-dependent transferases"/>
    <property type="match status" value="1"/>
</dbReference>
<dbReference type="RefSeq" id="WP_012174181.1">
    <property type="nucleotide sequence ID" value="NC_009943.1"/>
</dbReference>
<dbReference type="CDD" id="cd00614">
    <property type="entry name" value="CGS_like"/>
    <property type="match status" value="1"/>
</dbReference>
<evidence type="ECO:0000256" key="5">
    <source>
        <dbReference type="PIRSR" id="PIRSR001434-2"/>
    </source>
</evidence>
<dbReference type="Pfam" id="PF01053">
    <property type="entry name" value="Cys_Met_Meta_PP"/>
    <property type="match status" value="1"/>
</dbReference>